<evidence type="ECO:0000313" key="1">
    <source>
        <dbReference type="EMBL" id="PVU87000.1"/>
    </source>
</evidence>
<dbReference type="CDD" id="cd00303">
    <property type="entry name" value="retropepsin_like"/>
    <property type="match status" value="1"/>
</dbReference>
<dbReference type="Gene3D" id="2.40.70.10">
    <property type="entry name" value="Acid Proteases"/>
    <property type="match status" value="1"/>
</dbReference>
<sequence length="127" mass="14525">TTIQDDDVVPMEIDSLKSSRRGRISPEERKRRLDFNLCLYCGKPVTTIKHQPLVSSIVYNNFILPVSLYFNNKIFKLKALIDSGASENFINSELIKKLNLPETPLPFRISVETVDGNLKGEAKRREM</sequence>
<dbReference type="AlphaFoldDB" id="A0A2T9Y3T2"/>
<evidence type="ECO:0000313" key="2">
    <source>
        <dbReference type="Proteomes" id="UP000245609"/>
    </source>
</evidence>
<comment type="caution">
    <text evidence="1">The sequence shown here is derived from an EMBL/GenBank/DDBJ whole genome shotgun (WGS) entry which is preliminary data.</text>
</comment>
<dbReference type="OrthoDB" id="3267566at2759"/>
<reference evidence="1 2" key="1">
    <citation type="journal article" date="2018" name="MBio">
        <title>Comparative Genomics Reveals the Core Gene Toolbox for the Fungus-Insect Symbiosis.</title>
        <authorList>
            <person name="Wang Y."/>
            <person name="Stata M."/>
            <person name="Wang W."/>
            <person name="Stajich J.E."/>
            <person name="White M.M."/>
            <person name="Moncalvo J.M."/>
        </authorList>
    </citation>
    <scope>NUCLEOTIDE SEQUENCE [LARGE SCALE GENOMIC DNA]</scope>
    <source>
        <strain evidence="1 2">SC-DP-2</strain>
    </source>
</reference>
<organism evidence="1 2">
    <name type="scientific">Smittium megazygosporum</name>
    <dbReference type="NCBI Taxonomy" id="133381"/>
    <lineage>
        <taxon>Eukaryota</taxon>
        <taxon>Fungi</taxon>
        <taxon>Fungi incertae sedis</taxon>
        <taxon>Zoopagomycota</taxon>
        <taxon>Kickxellomycotina</taxon>
        <taxon>Harpellomycetes</taxon>
        <taxon>Harpellales</taxon>
        <taxon>Legeriomycetaceae</taxon>
        <taxon>Smittium</taxon>
    </lineage>
</organism>
<proteinExistence type="predicted"/>
<keyword evidence="2" id="KW-1185">Reference proteome</keyword>
<name>A0A2T9Y3T2_9FUNG</name>
<accession>A0A2T9Y3T2</accession>
<dbReference type="Proteomes" id="UP000245609">
    <property type="component" value="Unassembled WGS sequence"/>
</dbReference>
<dbReference type="EMBL" id="MBFS01003380">
    <property type="protein sequence ID" value="PVU87000.1"/>
    <property type="molecule type" value="Genomic_DNA"/>
</dbReference>
<gene>
    <name evidence="1" type="ORF">BB560_006573</name>
</gene>
<dbReference type="Pfam" id="PF13650">
    <property type="entry name" value="Asp_protease_2"/>
    <property type="match status" value="1"/>
</dbReference>
<protein>
    <recommendedName>
        <fullName evidence="3">Peptidase A2 domain-containing protein</fullName>
    </recommendedName>
</protein>
<feature type="non-terminal residue" evidence="1">
    <location>
        <position position="1"/>
    </location>
</feature>
<dbReference type="STRING" id="133381.A0A2T9Y3T2"/>
<dbReference type="InterPro" id="IPR021109">
    <property type="entry name" value="Peptidase_aspartic_dom_sf"/>
</dbReference>
<evidence type="ECO:0008006" key="3">
    <source>
        <dbReference type="Google" id="ProtNLM"/>
    </source>
</evidence>